<accession>A0A8J5L0R3</accession>
<evidence type="ECO:0000313" key="8">
    <source>
        <dbReference type="Proteomes" id="UP000734854"/>
    </source>
</evidence>
<feature type="transmembrane region" description="Helical" evidence="6">
    <location>
        <begin position="134"/>
        <end position="160"/>
    </location>
</feature>
<evidence type="ECO:0000256" key="5">
    <source>
        <dbReference type="SAM" id="MobiDB-lite"/>
    </source>
</evidence>
<dbReference type="GO" id="GO:0022857">
    <property type="term" value="F:transmembrane transporter activity"/>
    <property type="evidence" value="ECO:0007669"/>
    <property type="project" value="InterPro"/>
</dbReference>
<evidence type="ECO:0000256" key="6">
    <source>
        <dbReference type="SAM" id="Phobius"/>
    </source>
</evidence>
<dbReference type="Proteomes" id="UP000734854">
    <property type="component" value="Unassembled WGS sequence"/>
</dbReference>
<keyword evidence="2 6" id="KW-0812">Transmembrane</keyword>
<evidence type="ECO:0000256" key="2">
    <source>
        <dbReference type="ARBA" id="ARBA00022692"/>
    </source>
</evidence>
<evidence type="ECO:0000256" key="3">
    <source>
        <dbReference type="ARBA" id="ARBA00022989"/>
    </source>
</evidence>
<feature type="transmembrane region" description="Helical" evidence="6">
    <location>
        <begin position="172"/>
        <end position="194"/>
    </location>
</feature>
<feature type="transmembrane region" description="Helical" evidence="6">
    <location>
        <begin position="535"/>
        <end position="556"/>
    </location>
</feature>
<dbReference type="Pfam" id="PF00854">
    <property type="entry name" value="PTR2"/>
    <property type="match status" value="1"/>
</dbReference>
<feature type="transmembrane region" description="Helical" evidence="6">
    <location>
        <begin position="372"/>
        <end position="392"/>
    </location>
</feature>
<feature type="transmembrane region" description="Helical" evidence="6">
    <location>
        <begin position="450"/>
        <end position="474"/>
    </location>
</feature>
<dbReference type="InterPro" id="IPR000109">
    <property type="entry name" value="POT_fam"/>
</dbReference>
<evidence type="ECO:0000256" key="4">
    <source>
        <dbReference type="ARBA" id="ARBA00023136"/>
    </source>
</evidence>
<dbReference type="GO" id="GO:0016020">
    <property type="term" value="C:membrane"/>
    <property type="evidence" value="ECO:0007669"/>
    <property type="project" value="UniProtKB-SubCell"/>
</dbReference>
<reference evidence="7 8" key="1">
    <citation type="submission" date="2020-08" db="EMBL/GenBank/DDBJ databases">
        <title>Plant Genome Project.</title>
        <authorList>
            <person name="Zhang R.-G."/>
        </authorList>
    </citation>
    <scope>NUCLEOTIDE SEQUENCE [LARGE SCALE GENOMIC DNA]</scope>
    <source>
        <tissue evidence="7">Rhizome</tissue>
    </source>
</reference>
<protein>
    <recommendedName>
        <fullName evidence="9">Protein NRT1/ PTR FAMILY 2.7-like</fullName>
    </recommendedName>
</protein>
<evidence type="ECO:0000313" key="7">
    <source>
        <dbReference type="EMBL" id="KAG6503154.1"/>
    </source>
</evidence>
<feature type="transmembrane region" description="Helical" evidence="6">
    <location>
        <begin position="90"/>
        <end position="114"/>
    </location>
</feature>
<dbReference type="EMBL" id="JACMSC010000010">
    <property type="protein sequence ID" value="KAG6503154.1"/>
    <property type="molecule type" value="Genomic_DNA"/>
</dbReference>
<keyword evidence="4 6" id="KW-0472">Membrane</keyword>
<dbReference type="PANTHER" id="PTHR11654">
    <property type="entry name" value="OLIGOPEPTIDE TRANSPORTER-RELATED"/>
    <property type="match status" value="1"/>
</dbReference>
<feature type="transmembrane region" description="Helical" evidence="6">
    <location>
        <begin position="337"/>
        <end position="360"/>
    </location>
</feature>
<evidence type="ECO:0008006" key="9">
    <source>
        <dbReference type="Google" id="ProtNLM"/>
    </source>
</evidence>
<evidence type="ECO:0000256" key="1">
    <source>
        <dbReference type="ARBA" id="ARBA00004141"/>
    </source>
</evidence>
<comment type="caution">
    <text evidence="7">The sequence shown here is derived from an EMBL/GenBank/DDBJ whole genome shotgun (WGS) entry which is preliminary data.</text>
</comment>
<name>A0A8J5L0R3_ZINOF</name>
<proteinExistence type="predicted"/>
<keyword evidence="3 6" id="KW-1133">Transmembrane helix</keyword>
<dbReference type="AlphaFoldDB" id="A0A8J5L0R3"/>
<feature type="transmembrane region" description="Helical" evidence="6">
    <location>
        <begin position="20"/>
        <end position="49"/>
    </location>
</feature>
<feature type="transmembrane region" description="Helical" evidence="6">
    <location>
        <begin position="200"/>
        <end position="219"/>
    </location>
</feature>
<feature type="compositionally biased region" description="Acidic residues" evidence="5">
    <location>
        <begin position="563"/>
        <end position="572"/>
    </location>
</feature>
<gene>
    <name evidence="7" type="ORF">ZIOFF_035465</name>
</gene>
<dbReference type="OrthoDB" id="8904098at2759"/>
<organism evidence="7 8">
    <name type="scientific">Zingiber officinale</name>
    <name type="common">Ginger</name>
    <name type="synonym">Amomum zingiber</name>
    <dbReference type="NCBI Taxonomy" id="94328"/>
    <lineage>
        <taxon>Eukaryota</taxon>
        <taxon>Viridiplantae</taxon>
        <taxon>Streptophyta</taxon>
        <taxon>Embryophyta</taxon>
        <taxon>Tracheophyta</taxon>
        <taxon>Spermatophyta</taxon>
        <taxon>Magnoliopsida</taxon>
        <taxon>Liliopsida</taxon>
        <taxon>Zingiberales</taxon>
        <taxon>Zingiberaceae</taxon>
        <taxon>Zingiber</taxon>
    </lineage>
</organism>
<keyword evidence="8" id="KW-1185">Reference proteome</keyword>
<sequence>MSKEESQEAEAPKKDGKGGWITFPFILGSAFGMTLAASGVTANLTVYLIKQYNVKSIDAAQIGNIVNGCINLSPVAGAILSDAFVGCYPVIVFSTLLSLLSLVLVTLTAAVKWLRPPPCAFGSADCQSASSGQLAFLYIAIALTAAGCGGTRFNMLALGASQFDKPRDQTVIFNWFFVLIYAAGIIGTTVLVFIEDSISWTLGFGLSATANAASAVVLLSGAKYYRKPAAQGSPFTGLLQVVVAAFRKWNVTITPANPSYYFRAINGGNINRAKTLDQTPNGSLLGRAPTQSLRFLNRAAWICDGETKPNGSVAKPWRLCSVEQVEDFKVLLRIFPLWSSSIFISVSISIQLGLTVLQALTMDRTVGPHFSVPASSFVVSSLASTAISLCLLDRFLLPLWHRLTRHTPTPLQRVGVGHFFNAAGMAASALVEHARARVVRAHRKESEAGWVVPMSALWLVVPLVLVGVGEAFHFPGQVALYYREFPSMLRNTSTGLIAVTIALGFYLSTAVIDLIRRTTGWLPDNINASRLEKVYWIVTVLTIANFSYYIACAALYRYQNPLPEEEEEEEEEGRQQQLNVND</sequence>
<comment type="subcellular location">
    <subcellularLocation>
        <location evidence="1">Membrane</location>
        <topology evidence="1">Multi-pass membrane protein</topology>
    </subcellularLocation>
</comment>
<feature type="transmembrane region" description="Helical" evidence="6">
    <location>
        <begin position="494"/>
        <end position="515"/>
    </location>
</feature>
<feature type="region of interest" description="Disordered" evidence="5">
    <location>
        <begin position="563"/>
        <end position="582"/>
    </location>
</feature>